<comment type="caution">
    <text evidence="9">The sequence shown here is derived from an EMBL/GenBank/DDBJ whole genome shotgun (WGS) entry which is preliminary data.</text>
</comment>
<organism evidence="9 10">
    <name type="scientific">Methylobacterium oryzihabitans</name>
    <dbReference type="NCBI Taxonomy" id="2499852"/>
    <lineage>
        <taxon>Bacteria</taxon>
        <taxon>Pseudomonadati</taxon>
        <taxon>Pseudomonadota</taxon>
        <taxon>Alphaproteobacteria</taxon>
        <taxon>Hyphomicrobiales</taxon>
        <taxon>Methylobacteriaceae</taxon>
        <taxon>Methylobacterium</taxon>
    </lineage>
</organism>
<comment type="similarity">
    <text evidence="6">Belongs to the YccS/YhfK family.</text>
</comment>
<evidence type="ECO:0000256" key="3">
    <source>
        <dbReference type="ARBA" id="ARBA00022692"/>
    </source>
</evidence>
<sequence length="681" mass="71397">MAEPAEGIEDGRARAPRGRQARAALVRIWSGFLVSDPGSLRLRSACRTTLSVAATALVVAPLAAKGWLPVHAAAVAVVLALMAASLPRDTVPAERLRTVFGMAGAAAVAIVGAACLRPWPHLGQAGFLATLFAAVAFQSWGPRAVALGLTAVVHAYLVLFLHVDLAHVPPLLLSLPFAVAVVTAVGFRLIPERPLPAARRTVRAVERQGAALVHAGLRAAAARHGPARRRLRRDFGAFNETVLLVEEQVAAVDGAALERFGTALMRFELALIGLSAALFAAGPLPAAERAQVRLLARRLATGRRAELRPRETGPETTVLAAGGEVDAAAAELRGLVGALAASRIRPSRPAAARPALAWRPAIRATTAALLSMVGGQLVSPDRWFWAVLTAYLVFLGARSSGEAIHKGVQRVWGTVAGLVAGVVVSVLLSGHPVLEGAALLVCVFGLSYVFAISQTLAIFCVTIMLGLIYSLIGMSAEAILLLRLEETAIGAAAAILVGLYLLPAPTHAHIRQTGASLVACLARVLRISARRLSGEADASPIAEMRQADRLLRDLRQAIRPLRARSTLVWWARRPTELPAILACMFWIRVLAAGSAGEAAHPDLAARARALADGLDGLDKGGAPDAEGAGRDAPIEIGAGHIGLSRPLLLEAALSNLESLVALMRARFAGDGWTALVERRPL</sequence>
<feature type="transmembrane region" description="Helical" evidence="7">
    <location>
        <begin position="70"/>
        <end position="87"/>
    </location>
</feature>
<evidence type="ECO:0000256" key="6">
    <source>
        <dbReference type="ARBA" id="ARBA00043993"/>
    </source>
</evidence>
<evidence type="ECO:0000313" key="9">
    <source>
        <dbReference type="EMBL" id="RVU15188.1"/>
    </source>
</evidence>
<evidence type="ECO:0000313" key="10">
    <source>
        <dbReference type="Proteomes" id="UP000286997"/>
    </source>
</evidence>
<keyword evidence="3 7" id="KW-0812">Transmembrane</keyword>
<dbReference type="Pfam" id="PF13515">
    <property type="entry name" value="FUSC_2"/>
    <property type="match status" value="1"/>
</dbReference>
<feature type="transmembrane region" description="Helical" evidence="7">
    <location>
        <begin position="382"/>
        <end position="399"/>
    </location>
</feature>
<evidence type="ECO:0000256" key="4">
    <source>
        <dbReference type="ARBA" id="ARBA00022989"/>
    </source>
</evidence>
<feature type="transmembrane region" description="Helical" evidence="7">
    <location>
        <begin position="411"/>
        <end position="431"/>
    </location>
</feature>
<dbReference type="RefSeq" id="WP_127732607.1">
    <property type="nucleotide sequence ID" value="NZ_SACP01000023.1"/>
</dbReference>
<evidence type="ECO:0000256" key="2">
    <source>
        <dbReference type="ARBA" id="ARBA00022475"/>
    </source>
</evidence>
<gene>
    <name evidence="9" type="ORF">EOE48_20475</name>
</gene>
<dbReference type="EMBL" id="SACP01000023">
    <property type="protein sequence ID" value="RVU15188.1"/>
    <property type="molecule type" value="Genomic_DNA"/>
</dbReference>
<evidence type="ECO:0000259" key="8">
    <source>
        <dbReference type="Pfam" id="PF13515"/>
    </source>
</evidence>
<dbReference type="InterPro" id="IPR049453">
    <property type="entry name" value="Memb_transporter_dom"/>
</dbReference>
<feature type="transmembrane region" description="Helical" evidence="7">
    <location>
        <begin position="99"/>
        <end position="116"/>
    </location>
</feature>
<dbReference type="Proteomes" id="UP000286997">
    <property type="component" value="Unassembled WGS sequence"/>
</dbReference>
<feature type="transmembrane region" description="Helical" evidence="7">
    <location>
        <begin position="171"/>
        <end position="190"/>
    </location>
</feature>
<comment type="subcellular location">
    <subcellularLocation>
        <location evidence="1">Cell membrane</location>
        <topology evidence="1">Multi-pass membrane protein</topology>
    </subcellularLocation>
</comment>
<dbReference type="OrthoDB" id="7431670at2"/>
<feature type="transmembrane region" description="Helical" evidence="7">
    <location>
        <begin position="480"/>
        <end position="502"/>
    </location>
</feature>
<evidence type="ECO:0000256" key="5">
    <source>
        <dbReference type="ARBA" id="ARBA00023136"/>
    </source>
</evidence>
<keyword evidence="10" id="KW-1185">Reference proteome</keyword>
<proteinExistence type="inferred from homology"/>
<feature type="transmembrane region" description="Helical" evidence="7">
    <location>
        <begin position="144"/>
        <end position="165"/>
    </location>
</feature>
<feature type="transmembrane region" description="Helical" evidence="7">
    <location>
        <begin position="437"/>
        <end position="468"/>
    </location>
</feature>
<keyword evidence="2" id="KW-1003">Cell membrane</keyword>
<dbReference type="PANTHER" id="PTHR30509">
    <property type="entry name" value="P-HYDROXYBENZOIC ACID EFFLUX PUMP SUBUNIT-RELATED"/>
    <property type="match status" value="1"/>
</dbReference>
<name>A0A437NZ23_9HYPH</name>
<accession>A0A437NZ23</accession>
<dbReference type="GO" id="GO:0005886">
    <property type="term" value="C:plasma membrane"/>
    <property type="evidence" value="ECO:0007669"/>
    <property type="project" value="UniProtKB-SubCell"/>
</dbReference>
<keyword evidence="5 7" id="KW-0472">Membrane</keyword>
<evidence type="ECO:0000256" key="1">
    <source>
        <dbReference type="ARBA" id="ARBA00004651"/>
    </source>
</evidence>
<feature type="domain" description="Integral membrane bound transporter" evidence="8">
    <location>
        <begin position="373"/>
        <end position="497"/>
    </location>
</feature>
<dbReference type="AlphaFoldDB" id="A0A437NZ23"/>
<protein>
    <recommendedName>
        <fullName evidence="8">Integral membrane bound transporter domain-containing protein</fullName>
    </recommendedName>
</protein>
<keyword evidence="4 7" id="KW-1133">Transmembrane helix</keyword>
<dbReference type="PANTHER" id="PTHR30509:SF9">
    <property type="entry name" value="MULTIDRUG RESISTANCE PROTEIN MDTO"/>
    <property type="match status" value="1"/>
</dbReference>
<evidence type="ECO:0000256" key="7">
    <source>
        <dbReference type="SAM" id="Phobius"/>
    </source>
</evidence>
<reference evidence="9 10" key="1">
    <citation type="submission" date="2019-01" db="EMBL/GenBank/DDBJ databases">
        <authorList>
            <person name="Chen W.-M."/>
        </authorList>
    </citation>
    <scope>NUCLEOTIDE SEQUENCE [LARGE SCALE GENOMIC DNA]</scope>
    <source>
        <strain evidence="9 10">TER-1</strain>
    </source>
</reference>